<evidence type="ECO:0000259" key="2">
    <source>
        <dbReference type="Pfam" id="PF13538"/>
    </source>
</evidence>
<dbReference type="InterPro" id="IPR027417">
    <property type="entry name" value="P-loop_NTPase"/>
</dbReference>
<gene>
    <name evidence="3" type="ORF">D7V78_15450</name>
</gene>
<evidence type="ECO:0000313" key="4">
    <source>
        <dbReference type="Proteomes" id="UP000278164"/>
    </source>
</evidence>
<dbReference type="Pfam" id="PF13538">
    <property type="entry name" value="UvrD_C_2"/>
    <property type="match status" value="1"/>
</dbReference>
<feature type="domain" description="UvrD-like helicase C-terminal" evidence="2">
    <location>
        <begin position="580"/>
        <end position="624"/>
    </location>
</feature>
<dbReference type="AlphaFoldDB" id="A0A3L7ZL19"/>
<feature type="coiled-coil region" evidence="1">
    <location>
        <begin position="194"/>
        <end position="270"/>
    </location>
</feature>
<dbReference type="PANTHER" id="PTHR11070:SF17">
    <property type="entry name" value="DNA HELICASE IV"/>
    <property type="match status" value="1"/>
</dbReference>
<keyword evidence="1" id="KW-0175">Coiled coil</keyword>
<dbReference type="SUPFAM" id="SSF52540">
    <property type="entry name" value="P-loop containing nucleoside triphosphate hydrolases"/>
    <property type="match status" value="1"/>
</dbReference>
<dbReference type="EMBL" id="RAYI01000035">
    <property type="protein sequence ID" value="RLT72496.1"/>
    <property type="molecule type" value="Genomic_DNA"/>
</dbReference>
<dbReference type="Proteomes" id="UP000278164">
    <property type="component" value="Unassembled WGS sequence"/>
</dbReference>
<evidence type="ECO:0000313" key="3">
    <source>
        <dbReference type="EMBL" id="RLT72496.1"/>
    </source>
</evidence>
<dbReference type="GO" id="GO:0005524">
    <property type="term" value="F:ATP binding"/>
    <property type="evidence" value="ECO:0007669"/>
    <property type="project" value="InterPro"/>
</dbReference>
<dbReference type="RefSeq" id="WP_121736955.1">
    <property type="nucleotide sequence ID" value="NZ_QXXG01000002.1"/>
</dbReference>
<dbReference type="GO" id="GO:0005829">
    <property type="term" value="C:cytosol"/>
    <property type="evidence" value="ECO:0007669"/>
    <property type="project" value="TreeGrafter"/>
</dbReference>
<dbReference type="Gene3D" id="3.40.50.300">
    <property type="entry name" value="P-loop containing nucleotide triphosphate hydrolases"/>
    <property type="match status" value="2"/>
</dbReference>
<sequence>MNQIKERLQKDYNLAVVFFNDKDYESFFVHIRPSIELICKFIILDTVGDNEDGHDVLEGNQVIIGGRGVEYKIKIDNNSRRPTGSALAIVAQNALFYSHKELQASFLDNDKKRVKKGIESYRNVLMQLYSVASELGSHTGSSGLSLESQANFCASFFEGYFDFLKTNRLLSADSINFLLDLNGFLSNNSNHEEMEKVRCEYEKAIQERDQKQEQIEQQNKQIAEQKAELEKLDASAKTEKNRTDKLSEQLENTLSELEALKQRIAESESDTTFDTISVPKASNVVDDEIEHDAEKSIETPITLSQRLKGCNTNWPVEEESLDDDQLDLIDHTINSSMLVSGCAGSGKSVIAMHKAAQIAGMGYSVILIALTKSLTGFMGVGYTSQSYKFYYHYQWKWLGMPSADYIIVDEIQDFELKEIREFMSAAKKHFLFFGDSAQSIYTRFGKKTLSIEAISKLTGLKELKLYNNYRLPKNVAQITQKYVGVNVMPYQEKVYLNKENDFPHFIHYNSYEDQIEAIGKLIEQYDGKLVGILLYSNELVLKMSEALTKRGLNIEYKCKTAADDRRGQGNLHFTNTLPKVLTYHSAKGLQFDVVIIPKFEGAITEEQRKSLYVAMTRTMHHLYVLYSTDKLAEPLDLVPANYYKKI</sequence>
<organism evidence="3 4">
    <name type="scientific">Parabacteroides distasonis</name>
    <dbReference type="NCBI Taxonomy" id="823"/>
    <lineage>
        <taxon>Bacteria</taxon>
        <taxon>Pseudomonadati</taxon>
        <taxon>Bacteroidota</taxon>
        <taxon>Bacteroidia</taxon>
        <taxon>Bacteroidales</taxon>
        <taxon>Tannerellaceae</taxon>
        <taxon>Parabacteroides</taxon>
    </lineage>
</organism>
<proteinExistence type="predicted"/>
<dbReference type="PANTHER" id="PTHR11070">
    <property type="entry name" value="UVRD / RECB / PCRA DNA HELICASE FAMILY MEMBER"/>
    <property type="match status" value="1"/>
</dbReference>
<evidence type="ECO:0000256" key="1">
    <source>
        <dbReference type="SAM" id="Coils"/>
    </source>
</evidence>
<dbReference type="OrthoDB" id="9809039at2"/>
<dbReference type="GO" id="GO:0003677">
    <property type="term" value="F:DNA binding"/>
    <property type="evidence" value="ECO:0007669"/>
    <property type="project" value="InterPro"/>
</dbReference>
<reference evidence="3 4" key="1">
    <citation type="submission" date="2018-09" db="EMBL/GenBank/DDBJ databases">
        <title>Murine metabolic-syndrome-specific gut microbial biobank.</title>
        <authorList>
            <person name="Liu C."/>
        </authorList>
    </citation>
    <scope>NUCLEOTIDE SEQUENCE [LARGE SCALE GENOMIC DNA]</scope>
    <source>
        <strain evidence="3 4">8-P5</strain>
    </source>
</reference>
<name>A0A3L7ZL19_PARDI</name>
<accession>A0A3L7ZL19</accession>
<dbReference type="InterPro" id="IPR027785">
    <property type="entry name" value="UvrD-like_helicase_C"/>
</dbReference>
<protein>
    <recommendedName>
        <fullName evidence="2">UvrD-like helicase C-terminal domain-containing protein</fullName>
    </recommendedName>
</protein>
<dbReference type="InterPro" id="IPR000212">
    <property type="entry name" value="DNA_helicase_UvrD/REP"/>
</dbReference>
<dbReference type="Pfam" id="PF13604">
    <property type="entry name" value="AAA_30"/>
    <property type="match status" value="1"/>
</dbReference>
<comment type="caution">
    <text evidence="3">The sequence shown here is derived from an EMBL/GenBank/DDBJ whole genome shotgun (WGS) entry which is preliminary data.</text>
</comment>
<dbReference type="GO" id="GO:0043138">
    <property type="term" value="F:3'-5' DNA helicase activity"/>
    <property type="evidence" value="ECO:0007669"/>
    <property type="project" value="TreeGrafter"/>
</dbReference>
<dbReference type="GO" id="GO:0000725">
    <property type="term" value="P:recombinational repair"/>
    <property type="evidence" value="ECO:0007669"/>
    <property type="project" value="TreeGrafter"/>
</dbReference>